<name>A0A197JWP6_9FUNG</name>
<feature type="region of interest" description="Disordered" evidence="1">
    <location>
        <begin position="627"/>
        <end position="655"/>
    </location>
</feature>
<evidence type="ECO:0000313" key="3">
    <source>
        <dbReference type="Proteomes" id="UP000078512"/>
    </source>
</evidence>
<reference evidence="2 3" key="1">
    <citation type="submission" date="2016-05" db="EMBL/GenBank/DDBJ databases">
        <title>Genome sequencing reveals origins of a unique bacterial endosymbiosis in the earliest lineages of terrestrial Fungi.</title>
        <authorList>
            <consortium name="DOE Joint Genome Institute"/>
            <person name="Uehling J."/>
            <person name="Gryganskyi A."/>
            <person name="Hameed K."/>
            <person name="Tschaplinski T."/>
            <person name="Misztal P."/>
            <person name="Wu S."/>
            <person name="Desiro A."/>
            <person name="Vande Pol N."/>
            <person name="Du Z.-Y."/>
            <person name="Zienkiewicz A."/>
            <person name="Zienkiewicz K."/>
            <person name="Morin E."/>
            <person name="Tisserant E."/>
            <person name="Splivallo R."/>
            <person name="Hainaut M."/>
            <person name="Henrissat B."/>
            <person name="Ohm R."/>
            <person name="Kuo A."/>
            <person name="Yan J."/>
            <person name="Lipzen A."/>
            <person name="Nolan M."/>
            <person name="Labutti K."/>
            <person name="Barry K."/>
            <person name="Goldstein A."/>
            <person name="Labbe J."/>
            <person name="Schadt C."/>
            <person name="Tuskan G."/>
            <person name="Grigoriev I."/>
            <person name="Martin F."/>
            <person name="Vilgalys R."/>
            <person name="Bonito G."/>
        </authorList>
    </citation>
    <scope>NUCLEOTIDE SEQUENCE [LARGE SCALE GENOMIC DNA]</scope>
    <source>
        <strain evidence="2 3">AG-77</strain>
    </source>
</reference>
<feature type="region of interest" description="Disordered" evidence="1">
    <location>
        <begin position="143"/>
        <end position="223"/>
    </location>
</feature>
<evidence type="ECO:0000313" key="2">
    <source>
        <dbReference type="EMBL" id="OAQ28704.1"/>
    </source>
</evidence>
<feature type="compositionally biased region" description="Low complexity" evidence="1">
    <location>
        <begin position="308"/>
        <end position="327"/>
    </location>
</feature>
<feature type="compositionally biased region" description="Polar residues" evidence="1">
    <location>
        <begin position="820"/>
        <end position="843"/>
    </location>
</feature>
<feature type="compositionally biased region" description="Polar residues" evidence="1">
    <location>
        <begin position="335"/>
        <end position="345"/>
    </location>
</feature>
<dbReference type="Proteomes" id="UP000078512">
    <property type="component" value="Unassembled WGS sequence"/>
</dbReference>
<sequence>MSRPKCHSTATTHPDSALNDQHHLSDPYPTPSTSPSLPPTRHHNHSPPSPLSYSTSTTSSTTTNTSSSSYHTIAGAAAAHLIKQKQQLQQQQQQAIHDNARTLPAKVRGSSTTTATAIFNIPAPPRKSGGSRIGQSILGQLLAAHSPGGRNNNGGGGSELSSETHRPKEQQRRSVFPASWGLNFSSSSSKSRTMQHSDPSLPPKHSSTTVASSTAAAPTAGVAGSVTPLGGPLLPSQLMENSEPMDRLQPVLPSVWLENILSSLSRADLNTPPHYATLPRVNWQDEQQQPPIFPGLGPRLKREDKPSSSKSTRLPSSAIGSGAAAGIVSPPHPPSSTSALHPKAQQTLHKKSSVCELALGDDARELFQQNRPKTLSSAVIQSQIVPLRESLRNNMRQHSLDSATTLASLNGATNKPVSEPSPNHRTSLESIIIVHSPSSSAQATPATVKTTRGRFTIESQSALPSPARTRTLSCTSTTALNYGESSSSPSLTPSSTLSSGGLHDRGMSPRRMDRTASFSLSPSPTLSHSLPSSRSLHSPSFPPSPHLSPLSADHTNSNSDSSNSVNTTSSPISIPSRASSPASSPSGRSSHQRSQSSTSSVSSSRFSQVIIPPPTSAASLQFASFSSIGSPSQASAPSVSPSTGESSTWATSGTGDSLVAEKRLNNPGGSNNIRNLSIQIVEADRASRNSSRASRRTLEYEGEPTPVHPLDEDLAISASTTPATTGGAVSREDGLIRTHQTMNRVHPNLDQDFVDSPGDSEGSSSLGSRVGSISSGGGSSAFMGLPDRRASDNAHQKQYESGGFGYFDRTSHGSLRPRSLSATNVDSVGSNNGSTPSLHQQLSWADRTAMQREGSFHSRSFDTGTPPASSSSSSLSPHIHGGEMSDVVMVKKSAKGRMFTVERQSTLPPASPTRSSRFIVVSSTEDMCLSSPSLSPHTHALH</sequence>
<feature type="compositionally biased region" description="Polar residues" evidence="1">
    <location>
        <begin position="182"/>
        <end position="198"/>
    </location>
</feature>
<feature type="region of interest" description="Disordered" evidence="1">
    <location>
        <begin position="280"/>
        <end position="345"/>
    </location>
</feature>
<dbReference type="OrthoDB" id="2447507at2759"/>
<feature type="compositionally biased region" description="Low complexity" evidence="1">
    <location>
        <begin position="756"/>
        <end position="773"/>
    </location>
</feature>
<feature type="compositionally biased region" description="Polar residues" evidence="1">
    <location>
        <begin position="457"/>
        <end position="484"/>
    </location>
</feature>
<evidence type="ECO:0000256" key="1">
    <source>
        <dbReference type="SAM" id="MobiDB-lite"/>
    </source>
</evidence>
<gene>
    <name evidence="2" type="ORF">K457DRAFT_138463</name>
</gene>
<feature type="compositionally biased region" description="Low complexity" evidence="1">
    <location>
        <begin position="437"/>
        <end position="447"/>
    </location>
</feature>
<feature type="compositionally biased region" description="Polar residues" evidence="1">
    <location>
        <begin position="643"/>
        <end position="655"/>
    </location>
</feature>
<feature type="compositionally biased region" description="Low complexity" evidence="1">
    <location>
        <begin position="206"/>
        <end position="223"/>
    </location>
</feature>
<feature type="region of interest" description="Disordered" evidence="1">
    <location>
        <begin position="1"/>
        <end position="68"/>
    </location>
</feature>
<dbReference type="STRING" id="1314771.A0A197JWP6"/>
<protein>
    <submittedName>
        <fullName evidence="2">Uncharacterized protein</fullName>
    </submittedName>
</protein>
<proteinExistence type="predicted"/>
<feature type="compositionally biased region" description="Low complexity" evidence="1">
    <location>
        <begin position="547"/>
        <end position="605"/>
    </location>
</feature>
<feature type="region of interest" description="Disordered" evidence="1">
    <location>
        <begin position="683"/>
        <end position="710"/>
    </location>
</feature>
<dbReference type="EMBL" id="KV442046">
    <property type="protein sequence ID" value="OAQ28704.1"/>
    <property type="molecule type" value="Genomic_DNA"/>
</dbReference>
<feature type="compositionally biased region" description="Basic and acidic residues" evidence="1">
    <location>
        <begin position="502"/>
        <end position="514"/>
    </location>
</feature>
<feature type="compositionally biased region" description="Basic and acidic residues" evidence="1">
    <location>
        <begin position="786"/>
        <end position="798"/>
    </location>
</feature>
<feature type="region of interest" description="Disordered" evidence="1">
    <location>
        <begin position="748"/>
        <end position="880"/>
    </location>
</feature>
<dbReference type="AlphaFoldDB" id="A0A197JWP6"/>
<feature type="compositionally biased region" description="Low complexity" evidence="1">
    <location>
        <begin position="51"/>
        <end position="68"/>
    </location>
</feature>
<feature type="compositionally biased region" description="Basic and acidic residues" evidence="1">
    <location>
        <begin position="162"/>
        <end position="172"/>
    </location>
</feature>
<feature type="compositionally biased region" description="Pro residues" evidence="1">
    <location>
        <begin position="28"/>
        <end position="38"/>
    </location>
</feature>
<feature type="compositionally biased region" description="Low complexity" evidence="1">
    <location>
        <begin position="627"/>
        <end position="642"/>
    </location>
</feature>
<accession>A0A197JWP6</accession>
<organism evidence="2 3">
    <name type="scientific">Linnemannia elongata AG-77</name>
    <dbReference type="NCBI Taxonomy" id="1314771"/>
    <lineage>
        <taxon>Eukaryota</taxon>
        <taxon>Fungi</taxon>
        <taxon>Fungi incertae sedis</taxon>
        <taxon>Mucoromycota</taxon>
        <taxon>Mortierellomycotina</taxon>
        <taxon>Mortierellomycetes</taxon>
        <taxon>Mortierellales</taxon>
        <taxon>Mortierellaceae</taxon>
        <taxon>Linnemannia</taxon>
    </lineage>
</organism>
<keyword evidence="3" id="KW-1185">Reference proteome</keyword>
<feature type="compositionally biased region" description="Low complexity" evidence="1">
    <location>
        <begin position="517"/>
        <end position="539"/>
    </location>
</feature>
<feature type="compositionally biased region" description="Low complexity" evidence="1">
    <location>
        <begin position="485"/>
        <end position="499"/>
    </location>
</feature>
<feature type="region of interest" description="Disordered" evidence="1">
    <location>
        <begin position="437"/>
        <end position="607"/>
    </location>
</feature>